<feature type="transmembrane region" description="Helical" evidence="11">
    <location>
        <begin position="55"/>
        <end position="75"/>
    </location>
</feature>
<keyword evidence="6 11" id="KW-1133">Transmembrane helix</keyword>
<dbReference type="InterPro" id="IPR028055">
    <property type="entry name" value="YidC/Oxa/ALB_C"/>
</dbReference>
<comment type="similarity">
    <text evidence="9">Belongs to the OXA1/ALB3/YidC family.</text>
</comment>
<evidence type="ECO:0000313" key="13">
    <source>
        <dbReference type="EMBL" id="PVY85109.1"/>
    </source>
</evidence>
<evidence type="ECO:0000256" key="4">
    <source>
        <dbReference type="ARBA" id="ARBA00022692"/>
    </source>
</evidence>
<sequence>MKQIKRALTFVFIVFDIILLTGGYSAHSRMYQWLGRPIADILLQISHWVGGVNGIGWGIIIITAVLRLAILPLFVNQQKNTTMSQLKLRILKPEVDKIRDITQNAKNPQEQQAAAAASMSLYKENGVSMTGGISFLTMAIQLPIFSGVYSAIMHAHGLQSATFFGLALNKPQIVFAILAGLIYLLQAWLSLQRMPEEQRKVSGMMLLMSPIMIAAFSMFSSGSIGLYFIVGGIFALIQTAILHVQYPALEAKVNREFKVLKTAEDLMASQPAATVTPADLSPRDVTATASSSNTKQRNSGKQNRNSKG</sequence>
<feature type="domain" description="Membrane insertase YidC/Oxa/ALB C-terminal" evidence="12">
    <location>
        <begin position="56"/>
        <end position="242"/>
    </location>
</feature>
<comment type="subcellular location">
    <subcellularLocation>
        <location evidence="1">Cell membrane</location>
        <topology evidence="1">Multi-pass membrane protein</topology>
    </subcellularLocation>
    <subcellularLocation>
        <location evidence="9">Membrane</location>
        <topology evidence="9">Multi-pass membrane protein</topology>
    </subcellularLocation>
</comment>
<feature type="transmembrane region" description="Helical" evidence="11">
    <location>
        <begin position="201"/>
        <end position="219"/>
    </location>
</feature>
<dbReference type="CDD" id="cd20070">
    <property type="entry name" value="5TM_YidC_Alb3"/>
    <property type="match status" value="1"/>
</dbReference>
<dbReference type="GO" id="GO:0015031">
    <property type="term" value="P:protein transport"/>
    <property type="evidence" value="ECO:0007669"/>
    <property type="project" value="UniProtKB-KW"/>
</dbReference>
<reference evidence="13 14" key="1">
    <citation type="submission" date="2018-04" db="EMBL/GenBank/DDBJ databases">
        <title>Genomic Encyclopedia of Type Strains, Phase IV (KMG-IV): sequencing the most valuable type-strain genomes for metagenomic binning, comparative biology and taxonomic classification.</title>
        <authorList>
            <person name="Goeker M."/>
        </authorList>
    </citation>
    <scope>NUCLEOTIDE SEQUENCE [LARGE SCALE GENOMIC DNA]</scope>
    <source>
        <strain evidence="13 14">DSM 28795</strain>
    </source>
</reference>
<proteinExistence type="inferred from homology"/>
<evidence type="ECO:0000256" key="1">
    <source>
        <dbReference type="ARBA" id="ARBA00004651"/>
    </source>
</evidence>
<dbReference type="PANTHER" id="PTHR12428">
    <property type="entry name" value="OXA1"/>
    <property type="match status" value="1"/>
</dbReference>
<feature type="transmembrane region" description="Helical" evidence="11">
    <location>
        <begin position="7"/>
        <end position="26"/>
    </location>
</feature>
<evidence type="ECO:0000256" key="10">
    <source>
        <dbReference type="SAM" id="MobiDB-lite"/>
    </source>
</evidence>
<keyword evidence="5" id="KW-0653">Protein transport</keyword>
<dbReference type="InterPro" id="IPR047196">
    <property type="entry name" value="YidC_ALB_C"/>
</dbReference>
<accession>A0A2U1DBY4</accession>
<evidence type="ECO:0000256" key="7">
    <source>
        <dbReference type="ARBA" id="ARBA00023136"/>
    </source>
</evidence>
<keyword evidence="14" id="KW-1185">Reference proteome</keyword>
<keyword evidence="7 11" id="KW-0472">Membrane</keyword>
<dbReference type="GO" id="GO:0005886">
    <property type="term" value="C:plasma membrane"/>
    <property type="evidence" value="ECO:0007669"/>
    <property type="project" value="UniProtKB-SubCell"/>
</dbReference>
<keyword evidence="4 9" id="KW-0812">Transmembrane</keyword>
<dbReference type="PANTHER" id="PTHR12428:SF65">
    <property type="entry name" value="CYTOCHROME C OXIDASE ASSEMBLY PROTEIN COX18, MITOCHONDRIAL"/>
    <property type="match status" value="1"/>
</dbReference>
<feature type="transmembrane region" description="Helical" evidence="11">
    <location>
        <begin position="133"/>
        <end position="152"/>
    </location>
</feature>
<feature type="region of interest" description="Disordered" evidence="10">
    <location>
        <begin position="273"/>
        <end position="308"/>
    </location>
</feature>
<dbReference type="Pfam" id="PF02096">
    <property type="entry name" value="60KD_IMP"/>
    <property type="match status" value="1"/>
</dbReference>
<dbReference type="Proteomes" id="UP000245433">
    <property type="component" value="Unassembled WGS sequence"/>
</dbReference>
<keyword evidence="3" id="KW-1003">Cell membrane</keyword>
<dbReference type="GO" id="GO:0032977">
    <property type="term" value="F:membrane insertase activity"/>
    <property type="evidence" value="ECO:0007669"/>
    <property type="project" value="InterPro"/>
</dbReference>
<dbReference type="RefSeq" id="WP_089938379.1">
    <property type="nucleotide sequence ID" value="NZ_CAKOEW010000011.1"/>
</dbReference>
<feature type="compositionally biased region" description="Polar residues" evidence="10">
    <location>
        <begin position="287"/>
        <end position="308"/>
    </location>
</feature>
<dbReference type="GO" id="GO:0051205">
    <property type="term" value="P:protein insertion into membrane"/>
    <property type="evidence" value="ECO:0007669"/>
    <property type="project" value="TreeGrafter"/>
</dbReference>
<evidence type="ECO:0000256" key="3">
    <source>
        <dbReference type="ARBA" id="ARBA00022475"/>
    </source>
</evidence>
<evidence type="ECO:0000256" key="5">
    <source>
        <dbReference type="ARBA" id="ARBA00022927"/>
    </source>
</evidence>
<keyword evidence="2" id="KW-0813">Transport</keyword>
<evidence type="ECO:0000259" key="12">
    <source>
        <dbReference type="Pfam" id="PF02096"/>
    </source>
</evidence>
<dbReference type="OrthoDB" id="9780552at2"/>
<dbReference type="AlphaFoldDB" id="A0A2U1DBY4"/>
<evidence type="ECO:0000256" key="2">
    <source>
        <dbReference type="ARBA" id="ARBA00022448"/>
    </source>
</evidence>
<comment type="caution">
    <text evidence="13">The sequence shown here is derived from an EMBL/GenBank/DDBJ whole genome shotgun (WGS) entry which is preliminary data.</text>
</comment>
<dbReference type="InterPro" id="IPR001708">
    <property type="entry name" value="YidC/ALB3/OXA1/COX18"/>
</dbReference>
<organism evidence="13 14">
    <name type="scientific">Convivina intestini</name>
    <dbReference type="NCBI Taxonomy" id="1505726"/>
    <lineage>
        <taxon>Bacteria</taxon>
        <taxon>Bacillati</taxon>
        <taxon>Bacillota</taxon>
        <taxon>Bacilli</taxon>
        <taxon>Lactobacillales</taxon>
        <taxon>Lactobacillaceae</taxon>
        <taxon>Convivina</taxon>
    </lineage>
</organism>
<evidence type="ECO:0000256" key="6">
    <source>
        <dbReference type="ARBA" id="ARBA00022989"/>
    </source>
</evidence>
<protein>
    <submittedName>
        <fullName evidence="13">YidC/Oxa1 family membrane protein insertase</fullName>
    </submittedName>
</protein>
<evidence type="ECO:0000313" key="14">
    <source>
        <dbReference type="Proteomes" id="UP000245433"/>
    </source>
</evidence>
<evidence type="ECO:0000256" key="8">
    <source>
        <dbReference type="ARBA" id="ARBA00023186"/>
    </source>
</evidence>
<dbReference type="NCBIfam" id="TIGR03592">
    <property type="entry name" value="yidC_oxa1_cterm"/>
    <property type="match status" value="1"/>
</dbReference>
<evidence type="ECO:0000256" key="9">
    <source>
        <dbReference type="RuleBase" id="RU003945"/>
    </source>
</evidence>
<dbReference type="EMBL" id="QEKT01000003">
    <property type="protein sequence ID" value="PVY85109.1"/>
    <property type="molecule type" value="Genomic_DNA"/>
</dbReference>
<evidence type="ECO:0000256" key="11">
    <source>
        <dbReference type="SAM" id="Phobius"/>
    </source>
</evidence>
<keyword evidence="8" id="KW-0143">Chaperone</keyword>
<gene>
    <name evidence="13" type="ORF">C7384_103134</name>
</gene>
<feature type="transmembrane region" description="Helical" evidence="11">
    <location>
        <begin position="225"/>
        <end position="246"/>
    </location>
</feature>
<name>A0A2U1DBY4_9LACO</name>
<feature type="transmembrane region" description="Helical" evidence="11">
    <location>
        <begin position="172"/>
        <end position="189"/>
    </location>
</feature>